<dbReference type="SUPFAM" id="SSF50346">
    <property type="entry name" value="PRC-barrel domain"/>
    <property type="match status" value="1"/>
</dbReference>
<keyword evidence="3 5" id="KW-0698">rRNA processing</keyword>
<keyword evidence="9" id="KW-1185">Reference proteome</keyword>
<dbReference type="PANTHER" id="PTHR33692">
    <property type="entry name" value="RIBOSOME MATURATION FACTOR RIMM"/>
    <property type="match status" value="1"/>
</dbReference>
<name>F7WZH7_9GAMM</name>
<keyword evidence="1 5" id="KW-0963">Cytoplasm</keyword>
<evidence type="ECO:0000313" key="9">
    <source>
        <dbReference type="Proteomes" id="UP000006811"/>
    </source>
</evidence>
<dbReference type="eggNOG" id="COG0806">
    <property type="taxonomic scope" value="Bacteria"/>
</dbReference>
<dbReference type="InterPro" id="IPR056792">
    <property type="entry name" value="PRC_RimM"/>
</dbReference>
<dbReference type="GO" id="GO:0005840">
    <property type="term" value="C:ribosome"/>
    <property type="evidence" value="ECO:0007669"/>
    <property type="project" value="InterPro"/>
</dbReference>
<dbReference type="Pfam" id="PF01782">
    <property type="entry name" value="RimM"/>
    <property type="match status" value="1"/>
</dbReference>
<organism evidence="8 9">
    <name type="scientific">Buchnera aphidicola</name>
    <name type="common">Cinara tujafilina</name>
    <dbReference type="NCBI Taxonomy" id="261317"/>
    <lineage>
        <taxon>Bacteria</taxon>
        <taxon>Pseudomonadati</taxon>
        <taxon>Pseudomonadota</taxon>
        <taxon>Gammaproteobacteria</taxon>
        <taxon>Enterobacterales</taxon>
        <taxon>Erwiniaceae</taxon>
        <taxon>Buchnera</taxon>
    </lineage>
</organism>
<dbReference type="KEGG" id="baj:BCTU_261"/>
<dbReference type="GO" id="GO:0043022">
    <property type="term" value="F:ribosome binding"/>
    <property type="evidence" value="ECO:0007669"/>
    <property type="project" value="InterPro"/>
</dbReference>
<dbReference type="HAMAP" id="MF_00014">
    <property type="entry name" value="Ribosome_mat_RimM"/>
    <property type="match status" value="1"/>
</dbReference>
<dbReference type="Gene3D" id="2.40.30.60">
    <property type="entry name" value="RimM"/>
    <property type="match status" value="1"/>
</dbReference>
<evidence type="ECO:0000259" key="7">
    <source>
        <dbReference type="Pfam" id="PF24986"/>
    </source>
</evidence>
<evidence type="ECO:0000256" key="2">
    <source>
        <dbReference type="ARBA" id="ARBA00022517"/>
    </source>
</evidence>
<proteinExistence type="inferred from homology"/>
<protein>
    <recommendedName>
        <fullName evidence="5">Ribosome maturation factor RimM</fullName>
    </recommendedName>
</protein>
<evidence type="ECO:0000256" key="3">
    <source>
        <dbReference type="ARBA" id="ARBA00022552"/>
    </source>
</evidence>
<dbReference type="GO" id="GO:0042274">
    <property type="term" value="P:ribosomal small subunit biogenesis"/>
    <property type="evidence" value="ECO:0007669"/>
    <property type="project" value="UniProtKB-UniRule"/>
</dbReference>
<dbReference type="InterPro" id="IPR009000">
    <property type="entry name" value="Transl_B-barrel_sf"/>
</dbReference>
<evidence type="ECO:0000256" key="4">
    <source>
        <dbReference type="ARBA" id="ARBA00023186"/>
    </source>
</evidence>
<feature type="domain" description="Ribosome maturation factor RimM PRC barrel" evidence="7">
    <location>
        <begin position="101"/>
        <end position="168"/>
    </location>
</feature>
<accession>F7WZH7</accession>
<feature type="domain" description="RimM N-terminal" evidence="6">
    <location>
        <begin position="7"/>
        <end position="89"/>
    </location>
</feature>
<dbReference type="SUPFAM" id="SSF50447">
    <property type="entry name" value="Translation proteins"/>
    <property type="match status" value="1"/>
</dbReference>
<comment type="function">
    <text evidence="5">An accessory protein needed during the final step in the assembly of 30S ribosomal subunit, possibly for assembly of the head region. Essential for efficient processing of 16S rRNA. May be needed both before and after RbfA during the maturation of 16S rRNA. It has affinity for free ribosomal 30S subunits but not for 70S ribosomes.</text>
</comment>
<dbReference type="AlphaFoldDB" id="F7WZH7"/>
<dbReference type="GO" id="GO:0005737">
    <property type="term" value="C:cytoplasm"/>
    <property type="evidence" value="ECO:0007669"/>
    <property type="project" value="UniProtKB-SubCell"/>
</dbReference>
<dbReference type="Pfam" id="PF24986">
    <property type="entry name" value="PRC_RimM"/>
    <property type="match status" value="1"/>
</dbReference>
<dbReference type="STRING" id="261317.BCTU_261"/>
<keyword evidence="4 5" id="KW-0143">Chaperone</keyword>
<comment type="subunit">
    <text evidence="5">Binds ribosomal protein uS19.</text>
</comment>
<sequence>MKNKKITVGRIDNPYGIFGWVHMISFTEKKKNIFNYFSMKLNPSNREYQKKDLLNWKKHVKNYIIRFKNIHTRTDAYNISKQDIIIQSKQLPNLKKNEYYWNDILSCNIYNIHSQCLGTVVKIFDNIYYDVLVINRKNSQNNILYIPFIIPDIIKKIDLIKKIIIIKWIT</sequence>
<dbReference type="InterPro" id="IPR011033">
    <property type="entry name" value="PRC_barrel-like_sf"/>
</dbReference>
<dbReference type="OrthoDB" id="9783509at2"/>
<dbReference type="InterPro" id="IPR036976">
    <property type="entry name" value="RimM_N_sf"/>
</dbReference>
<dbReference type="GO" id="GO:0006364">
    <property type="term" value="P:rRNA processing"/>
    <property type="evidence" value="ECO:0007669"/>
    <property type="project" value="UniProtKB-UniRule"/>
</dbReference>
<evidence type="ECO:0000259" key="6">
    <source>
        <dbReference type="Pfam" id="PF01782"/>
    </source>
</evidence>
<dbReference type="InterPro" id="IPR011961">
    <property type="entry name" value="RimM"/>
</dbReference>
<comment type="domain">
    <text evidence="5">The PRC barrel domain binds ribosomal protein uS19.</text>
</comment>
<dbReference type="NCBIfam" id="TIGR02273">
    <property type="entry name" value="16S_RimM"/>
    <property type="match status" value="1"/>
</dbReference>
<dbReference type="InterPro" id="IPR002676">
    <property type="entry name" value="RimM_N"/>
</dbReference>
<comment type="similarity">
    <text evidence="5">Belongs to the RimM family.</text>
</comment>
<reference evidence="8 9" key="1">
    <citation type="journal article" date="2011" name="Appl. Environ. Microbiol.">
        <title>The genome of Buchnera aphidicola from the aphid Cinara tujafilina provides new clues about the evolutionary history of metabolic losses in bacterial endosymbionts.</title>
        <authorList>
            <person name="Lamelas A."/>
            <person name="Gosalbes M.J."/>
            <person name="Moya A."/>
            <person name="Latorre A."/>
        </authorList>
    </citation>
    <scope>NUCLEOTIDE SEQUENCE [LARGE SCALE GENOMIC DNA]</scope>
    <source>
        <strain evidence="9">Cinara tujafilina</strain>
    </source>
</reference>
<evidence type="ECO:0000313" key="8">
    <source>
        <dbReference type="EMBL" id="AEH39841.1"/>
    </source>
</evidence>
<comment type="subcellular location">
    <subcellularLocation>
        <location evidence="5">Cytoplasm</location>
    </subcellularLocation>
</comment>
<gene>
    <name evidence="5 8" type="primary">rimM</name>
    <name evidence="8" type="ORF">BCTU_261</name>
</gene>
<evidence type="ECO:0000256" key="1">
    <source>
        <dbReference type="ARBA" id="ARBA00022490"/>
    </source>
</evidence>
<dbReference type="Gene3D" id="2.30.30.240">
    <property type="entry name" value="PRC-barrel domain"/>
    <property type="match status" value="1"/>
</dbReference>
<keyword evidence="2 5" id="KW-0690">Ribosome biogenesis</keyword>
<dbReference type="EMBL" id="CP001817">
    <property type="protein sequence ID" value="AEH39841.1"/>
    <property type="molecule type" value="Genomic_DNA"/>
</dbReference>
<dbReference type="HOGENOM" id="CLU_077636_1_0_6"/>
<dbReference type="Proteomes" id="UP000006811">
    <property type="component" value="Chromosome"/>
</dbReference>
<dbReference type="PANTHER" id="PTHR33692:SF1">
    <property type="entry name" value="RIBOSOME MATURATION FACTOR RIMM"/>
    <property type="match status" value="1"/>
</dbReference>
<evidence type="ECO:0000256" key="5">
    <source>
        <dbReference type="HAMAP-Rule" id="MF_00014"/>
    </source>
</evidence>